<dbReference type="PANTHER" id="PTHR43588:SF1">
    <property type="entry name" value="COBALT-PRECORRIN-8 METHYLMUTASE"/>
    <property type="match status" value="1"/>
</dbReference>
<sequence length="227" mass="25242">MIQVSLHIDNKLKLRNGEGYIMDYIKVPMDIEKRSFEIIGEEMGDHNFSDRELQIIKRVIHTTADFQLKDLTYIREGSIDSALELFKKGVTIYTDTNMAASGISKATLKKLNCKVECYVGREDIAEIAKERGITRSMAAVEKAVEEGVEFFVFGNAPTALFKLKEFTIAGKANPKFIIGAPVGFVGAAESKEEIEKLDIPMITIRGRKGGSNIAAAIVNALMYMIIR</sequence>
<dbReference type="UniPathway" id="UPA00148"/>
<dbReference type="AlphaFoldDB" id="A0A161X9C9"/>
<dbReference type="NCBIfam" id="NF004057">
    <property type="entry name" value="PRK05575.1"/>
    <property type="match status" value="1"/>
</dbReference>
<keyword evidence="4 6" id="KW-0413">Isomerase</keyword>
<dbReference type="GO" id="GO:0009236">
    <property type="term" value="P:cobalamin biosynthetic process"/>
    <property type="evidence" value="ECO:0007669"/>
    <property type="project" value="UniProtKB-UniPathway"/>
</dbReference>
<name>A0A161X9C9_9CLOT</name>
<reference evidence="6 7" key="1">
    <citation type="submission" date="2016-04" db="EMBL/GenBank/DDBJ databases">
        <title>Genome sequence of Clostridium magnum DSM 2767.</title>
        <authorList>
            <person name="Poehlein A."/>
            <person name="Uhlig R."/>
            <person name="Fischer R."/>
            <person name="Bahl H."/>
            <person name="Daniel R."/>
        </authorList>
    </citation>
    <scope>NUCLEOTIDE SEQUENCE [LARGE SCALE GENOMIC DNA]</scope>
    <source>
        <strain evidence="6 7">DSM 2767</strain>
    </source>
</reference>
<dbReference type="PANTHER" id="PTHR43588">
    <property type="entry name" value="COBALT-PRECORRIN-8 METHYLMUTASE"/>
    <property type="match status" value="1"/>
</dbReference>
<dbReference type="Gene3D" id="3.40.50.10230">
    <property type="entry name" value="Cobalamin biosynthesis CobH/CbiC, precorrin-8X methylmutase"/>
    <property type="match status" value="1"/>
</dbReference>
<gene>
    <name evidence="6" type="primary">cbiC</name>
    <name evidence="6" type="ORF">CLMAG_37370</name>
</gene>
<proteinExistence type="inferred from homology"/>
<evidence type="ECO:0000256" key="3">
    <source>
        <dbReference type="ARBA" id="ARBA00022573"/>
    </source>
</evidence>
<dbReference type="GO" id="GO:0016993">
    <property type="term" value="F:precorrin-8X methylmutase activity"/>
    <property type="evidence" value="ECO:0007669"/>
    <property type="project" value="InterPro"/>
</dbReference>
<evidence type="ECO:0000256" key="4">
    <source>
        <dbReference type="ARBA" id="ARBA00023235"/>
    </source>
</evidence>
<comment type="similarity">
    <text evidence="2">Belongs to the CobH/CbiC family.</text>
</comment>
<keyword evidence="7" id="KW-1185">Reference proteome</keyword>
<evidence type="ECO:0000313" key="7">
    <source>
        <dbReference type="Proteomes" id="UP000076603"/>
    </source>
</evidence>
<evidence type="ECO:0000259" key="5">
    <source>
        <dbReference type="Pfam" id="PF02570"/>
    </source>
</evidence>
<keyword evidence="3" id="KW-0169">Cobalamin biosynthesis</keyword>
<protein>
    <submittedName>
        <fullName evidence="6">Cobalt-precorrin-8X methylmutase</fullName>
        <ecNumber evidence="6">5.4.1.-</ecNumber>
    </submittedName>
</protein>
<evidence type="ECO:0000256" key="2">
    <source>
        <dbReference type="ARBA" id="ARBA00009774"/>
    </source>
</evidence>
<feature type="domain" description="Cobalamin biosynthesis precorrin-8X methylmutase CobH/CbiC" evidence="5">
    <location>
        <begin position="30"/>
        <end position="224"/>
    </location>
</feature>
<dbReference type="InterPro" id="IPR036588">
    <property type="entry name" value="CobH/CbiC_sf"/>
</dbReference>
<dbReference type="EC" id="5.4.1.-" evidence="6"/>
<dbReference type="Proteomes" id="UP000076603">
    <property type="component" value="Unassembled WGS sequence"/>
</dbReference>
<dbReference type="InterPro" id="IPR003722">
    <property type="entry name" value="Cbl_synth_CobH/CbiC"/>
</dbReference>
<comment type="pathway">
    <text evidence="1">Cofactor biosynthesis; adenosylcobalamin biosynthesis.</text>
</comment>
<dbReference type="SUPFAM" id="SSF63965">
    <property type="entry name" value="Precorrin-8X methylmutase CbiC/CobH"/>
    <property type="match status" value="1"/>
</dbReference>
<comment type="caution">
    <text evidence="6">The sequence shown here is derived from an EMBL/GenBank/DDBJ whole genome shotgun (WGS) entry which is preliminary data.</text>
</comment>
<evidence type="ECO:0000313" key="6">
    <source>
        <dbReference type="EMBL" id="KZL90826.1"/>
    </source>
</evidence>
<organism evidence="6 7">
    <name type="scientific">Clostridium magnum DSM 2767</name>
    <dbReference type="NCBI Taxonomy" id="1121326"/>
    <lineage>
        <taxon>Bacteria</taxon>
        <taxon>Bacillati</taxon>
        <taxon>Bacillota</taxon>
        <taxon>Clostridia</taxon>
        <taxon>Eubacteriales</taxon>
        <taxon>Clostridiaceae</taxon>
        <taxon>Clostridium</taxon>
    </lineage>
</organism>
<dbReference type="PATRIC" id="fig|1121326.3.peg.3781"/>
<dbReference type="EMBL" id="LWAE01000004">
    <property type="protein sequence ID" value="KZL90826.1"/>
    <property type="molecule type" value="Genomic_DNA"/>
</dbReference>
<accession>A0A161X9C9</accession>
<evidence type="ECO:0000256" key="1">
    <source>
        <dbReference type="ARBA" id="ARBA00004953"/>
    </source>
</evidence>
<dbReference type="Pfam" id="PF02570">
    <property type="entry name" value="CbiC"/>
    <property type="match status" value="1"/>
</dbReference>
<dbReference type="STRING" id="1121326.CLMAG_37370"/>